<accession>A0A4P9ZZY9</accession>
<evidence type="ECO:0000313" key="2">
    <source>
        <dbReference type="Proteomes" id="UP000268162"/>
    </source>
</evidence>
<keyword evidence="2" id="KW-1185">Reference proteome</keyword>
<organism evidence="1 2">
    <name type="scientific">Dimargaris cristalligena</name>
    <dbReference type="NCBI Taxonomy" id="215637"/>
    <lineage>
        <taxon>Eukaryota</taxon>
        <taxon>Fungi</taxon>
        <taxon>Fungi incertae sedis</taxon>
        <taxon>Zoopagomycota</taxon>
        <taxon>Kickxellomycotina</taxon>
        <taxon>Dimargaritomycetes</taxon>
        <taxon>Dimargaritales</taxon>
        <taxon>Dimargaritaceae</taxon>
        <taxon>Dimargaris</taxon>
    </lineage>
</organism>
<proteinExistence type="predicted"/>
<sequence length="185" mass="21596">MDTTPSLLSLSWARHTYHIGHSINSHQRTCPIPDHYHQFNPTSLAHRWVYSLHALNTGNRTINIEERNVDYLDQLRVIMARRHLAVRLYYVDYNASSPCSNPDTCDMALCVLYDPRGLTDAESGERMEQKVNEIAIEDMTHDRDISKIVAIKPNDARELVQLKHIRNRVIPKHNDLARRNRQLRH</sequence>
<dbReference type="AlphaFoldDB" id="A0A4P9ZZY9"/>
<dbReference type="Proteomes" id="UP000268162">
    <property type="component" value="Unassembled WGS sequence"/>
</dbReference>
<name>A0A4P9ZZY9_9FUNG</name>
<dbReference type="EMBL" id="ML002282">
    <property type="protein sequence ID" value="RKP39297.1"/>
    <property type="molecule type" value="Genomic_DNA"/>
</dbReference>
<protein>
    <submittedName>
        <fullName evidence="1">Uncharacterized protein</fullName>
    </submittedName>
</protein>
<gene>
    <name evidence="1" type="ORF">BJ085DRAFT_33621</name>
</gene>
<reference evidence="2" key="1">
    <citation type="journal article" date="2018" name="Nat. Microbiol.">
        <title>Leveraging single-cell genomics to expand the fungal tree of life.</title>
        <authorList>
            <person name="Ahrendt S.R."/>
            <person name="Quandt C.A."/>
            <person name="Ciobanu D."/>
            <person name="Clum A."/>
            <person name="Salamov A."/>
            <person name="Andreopoulos B."/>
            <person name="Cheng J.F."/>
            <person name="Woyke T."/>
            <person name="Pelin A."/>
            <person name="Henrissat B."/>
            <person name="Reynolds N.K."/>
            <person name="Benny G.L."/>
            <person name="Smith M.E."/>
            <person name="James T.Y."/>
            <person name="Grigoriev I.V."/>
        </authorList>
    </citation>
    <scope>NUCLEOTIDE SEQUENCE [LARGE SCALE GENOMIC DNA]</scope>
    <source>
        <strain evidence="2">RSA 468</strain>
    </source>
</reference>
<evidence type="ECO:0000313" key="1">
    <source>
        <dbReference type="EMBL" id="RKP39297.1"/>
    </source>
</evidence>